<evidence type="ECO:0000313" key="3">
    <source>
        <dbReference type="EMBL" id="KAL3314792.1"/>
    </source>
</evidence>
<feature type="compositionally biased region" description="Polar residues" evidence="1">
    <location>
        <begin position="310"/>
        <end position="325"/>
    </location>
</feature>
<dbReference type="Proteomes" id="UP001626550">
    <property type="component" value="Unassembled WGS sequence"/>
</dbReference>
<dbReference type="Gene3D" id="1.10.510.10">
    <property type="entry name" value="Transferase(Phosphotransferase) domain 1"/>
    <property type="match status" value="1"/>
</dbReference>
<dbReference type="GO" id="GO:0016301">
    <property type="term" value="F:kinase activity"/>
    <property type="evidence" value="ECO:0007669"/>
    <property type="project" value="UniProtKB-KW"/>
</dbReference>
<gene>
    <name evidence="3" type="primary">ROR1</name>
    <name evidence="3" type="ORF">Ciccas_006587</name>
</gene>
<dbReference type="InterPro" id="IPR050122">
    <property type="entry name" value="RTK"/>
</dbReference>
<dbReference type="InterPro" id="IPR000719">
    <property type="entry name" value="Prot_kinase_dom"/>
</dbReference>
<dbReference type="InterPro" id="IPR008266">
    <property type="entry name" value="Tyr_kinase_AS"/>
</dbReference>
<dbReference type="PRINTS" id="PR00109">
    <property type="entry name" value="TYRKINASE"/>
</dbReference>
<feature type="domain" description="Protein kinase" evidence="2">
    <location>
        <begin position="6"/>
        <end position="275"/>
    </location>
</feature>
<proteinExistence type="predicted"/>
<dbReference type="PROSITE" id="PS50011">
    <property type="entry name" value="PROTEIN_KINASE_DOM"/>
    <property type="match status" value="1"/>
</dbReference>
<keyword evidence="3" id="KW-0812">Transmembrane</keyword>
<keyword evidence="3" id="KW-0418">Kinase</keyword>
<dbReference type="Pfam" id="PF07714">
    <property type="entry name" value="PK_Tyr_Ser-Thr"/>
    <property type="match status" value="1"/>
</dbReference>
<dbReference type="InterPro" id="IPR011009">
    <property type="entry name" value="Kinase-like_dom_sf"/>
</dbReference>
<sequence>MLICGFRFSDQVGSGSFGPLYQAELVSNGTYENGSSGSLFVKSLSSVLGPSAQAEFVREANLLVELRHVNVLPLLGAVTKTPAWCLLFDITGLADLKVFLMSNRGALDHASLSEAQIVHLSTQIVSGMDYLHQKNFIHQDLAARNILIDDHLTAKISNLAFGKNCYQSDYISVPNCSGHLIPLRWMSPEALSQGSRTAEGDVFSFGVLLWEIWTGGMRPYSAYSDTEALDLITAKQACLVNPGGMCPAKMYQLMTDCWATVPSARPSFKDLQNYLNRWDNYATIPTDDMYISPAGTYANETLGGGAYTANSASHSAGSGKTNSTDMSERISSVPLPPGILPSYYKDDLKATTAGFVSPNPHTQAVFPTANYLQTNDPSHLIRSAVMIQHQGVR</sequence>
<keyword evidence="4" id="KW-1185">Reference proteome</keyword>
<feature type="region of interest" description="Disordered" evidence="1">
    <location>
        <begin position="310"/>
        <end position="331"/>
    </location>
</feature>
<organism evidence="3 4">
    <name type="scientific">Cichlidogyrus casuarinus</name>
    <dbReference type="NCBI Taxonomy" id="1844966"/>
    <lineage>
        <taxon>Eukaryota</taxon>
        <taxon>Metazoa</taxon>
        <taxon>Spiralia</taxon>
        <taxon>Lophotrochozoa</taxon>
        <taxon>Platyhelminthes</taxon>
        <taxon>Monogenea</taxon>
        <taxon>Monopisthocotylea</taxon>
        <taxon>Dactylogyridea</taxon>
        <taxon>Ancyrocephalidae</taxon>
        <taxon>Cichlidogyrus</taxon>
    </lineage>
</organism>
<dbReference type="AlphaFoldDB" id="A0ABD2Q5C3"/>
<keyword evidence="3" id="KW-0675">Receptor</keyword>
<keyword evidence="3" id="KW-0472">Membrane</keyword>
<evidence type="ECO:0000256" key="1">
    <source>
        <dbReference type="SAM" id="MobiDB-lite"/>
    </source>
</evidence>
<reference evidence="3 4" key="1">
    <citation type="submission" date="2024-11" db="EMBL/GenBank/DDBJ databases">
        <title>Adaptive evolution of stress response genes in parasites aligns with host niche diversity.</title>
        <authorList>
            <person name="Hahn C."/>
            <person name="Resl P."/>
        </authorList>
    </citation>
    <scope>NUCLEOTIDE SEQUENCE [LARGE SCALE GENOMIC DNA]</scope>
    <source>
        <strain evidence="3">EGGRZ-B1_66</strain>
        <tissue evidence="3">Body</tissue>
    </source>
</reference>
<comment type="caution">
    <text evidence="3">The sequence shown here is derived from an EMBL/GenBank/DDBJ whole genome shotgun (WGS) entry which is preliminary data.</text>
</comment>
<dbReference type="SUPFAM" id="SSF56112">
    <property type="entry name" value="Protein kinase-like (PK-like)"/>
    <property type="match status" value="1"/>
</dbReference>
<name>A0ABD2Q5C3_9PLAT</name>
<dbReference type="EMBL" id="JBJKFK010000906">
    <property type="protein sequence ID" value="KAL3314792.1"/>
    <property type="molecule type" value="Genomic_DNA"/>
</dbReference>
<accession>A0ABD2Q5C3</accession>
<dbReference type="InterPro" id="IPR001245">
    <property type="entry name" value="Ser-Thr/Tyr_kinase_cat_dom"/>
</dbReference>
<dbReference type="PANTHER" id="PTHR24416">
    <property type="entry name" value="TYROSINE-PROTEIN KINASE RECEPTOR"/>
    <property type="match status" value="1"/>
</dbReference>
<keyword evidence="3" id="KW-0808">Transferase</keyword>
<dbReference type="PANTHER" id="PTHR24416:SF611">
    <property type="entry name" value="TYROSINE-PROTEIN KINASE TRANSMEMBRANE RECEPTOR ROR"/>
    <property type="match status" value="1"/>
</dbReference>
<evidence type="ECO:0000259" key="2">
    <source>
        <dbReference type="PROSITE" id="PS50011"/>
    </source>
</evidence>
<evidence type="ECO:0000313" key="4">
    <source>
        <dbReference type="Proteomes" id="UP001626550"/>
    </source>
</evidence>
<protein>
    <submittedName>
        <fullName evidence="3">Inactive tyrosine-protein kinase transmembrane receptor ror1</fullName>
    </submittedName>
</protein>
<dbReference type="PROSITE" id="PS00109">
    <property type="entry name" value="PROTEIN_KINASE_TYR"/>
    <property type="match status" value="1"/>
</dbReference>